<name>A0ABV7JT19_9ALTE</name>
<organism evidence="1 2">
    <name type="scientific">Alteromonas oceani</name>
    <dbReference type="NCBI Taxonomy" id="2071609"/>
    <lineage>
        <taxon>Bacteria</taxon>
        <taxon>Pseudomonadati</taxon>
        <taxon>Pseudomonadota</taxon>
        <taxon>Gammaproteobacteria</taxon>
        <taxon>Alteromonadales</taxon>
        <taxon>Alteromonadaceae</taxon>
        <taxon>Alteromonas/Salinimonas group</taxon>
        <taxon>Alteromonas</taxon>
    </lineage>
</organism>
<dbReference type="PANTHER" id="PTHR35279:SF1">
    <property type="entry name" value="ARABINANASE_LEVANSUCRASE_INVERTASE"/>
    <property type="match status" value="1"/>
</dbReference>
<accession>A0ABV7JT19</accession>
<protein>
    <recommendedName>
        <fullName evidence="3">Glycosyl hydrolase family 32 N-terminal domain-containing protein</fullName>
    </recommendedName>
</protein>
<evidence type="ECO:0008006" key="3">
    <source>
        <dbReference type="Google" id="ProtNLM"/>
    </source>
</evidence>
<evidence type="ECO:0000313" key="1">
    <source>
        <dbReference type="EMBL" id="MFC3200357.1"/>
    </source>
</evidence>
<dbReference type="SUPFAM" id="SSF75005">
    <property type="entry name" value="Arabinanase/levansucrase/invertase"/>
    <property type="match status" value="1"/>
</dbReference>
<proteinExistence type="predicted"/>
<dbReference type="Proteomes" id="UP001595477">
    <property type="component" value="Unassembled WGS sequence"/>
</dbReference>
<keyword evidence="2" id="KW-1185">Reference proteome</keyword>
<gene>
    <name evidence="1" type="ORF">ACFOEW_00790</name>
</gene>
<dbReference type="Gene3D" id="2.115.10.20">
    <property type="entry name" value="Glycosyl hydrolase domain, family 43"/>
    <property type="match status" value="2"/>
</dbReference>
<dbReference type="RefSeq" id="WP_123326591.1">
    <property type="nucleotide sequence ID" value="NZ_JBHRSX010000005.1"/>
</dbReference>
<dbReference type="EMBL" id="JBHRSX010000005">
    <property type="protein sequence ID" value="MFC3200357.1"/>
    <property type="molecule type" value="Genomic_DNA"/>
</dbReference>
<comment type="caution">
    <text evidence="1">The sequence shown here is derived from an EMBL/GenBank/DDBJ whole genome shotgun (WGS) entry which is preliminary data.</text>
</comment>
<dbReference type="PANTHER" id="PTHR35279">
    <property type="match status" value="1"/>
</dbReference>
<dbReference type="InterPro" id="IPR023296">
    <property type="entry name" value="Glyco_hydro_beta-prop_sf"/>
</dbReference>
<reference evidence="2" key="1">
    <citation type="journal article" date="2019" name="Int. J. Syst. Evol. Microbiol.">
        <title>The Global Catalogue of Microorganisms (GCM) 10K type strain sequencing project: providing services to taxonomists for standard genome sequencing and annotation.</title>
        <authorList>
            <consortium name="The Broad Institute Genomics Platform"/>
            <consortium name="The Broad Institute Genome Sequencing Center for Infectious Disease"/>
            <person name="Wu L."/>
            <person name="Ma J."/>
        </authorList>
    </citation>
    <scope>NUCLEOTIDE SEQUENCE [LARGE SCALE GENOMIC DNA]</scope>
    <source>
        <strain evidence="2">KCTC 52449</strain>
    </source>
</reference>
<evidence type="ECO:0000313" key="2">
    <source>
        <dbReference type="Proteomes" id="UP001595477"/>
    </source>
</evidence>
<sequence length="309" mass="34866">MWKKLGLVFCPEGTSEWMSSHATVPTPYHLHGDLWRIYFSTRDSSQRNQVGYVEVEIAETVKVCSVSQQPVIPFGKLGYFDCDGVYATSLVKHRGLLYFYYAGWNAGRDGIFYSAIGLAISEDNGLSFRKYTNAPVLGRDRVDKWAVMAPFVQKLAEDNWLMLYTSGIELYHDKDGQLKSLYDVKSAYSQDGLEWFKTGETAIGLEEKDTNIARACFGVEDGKFKAFYPYVSKALGNYRIGYAESADGLHYTRKDEHNLASSLCVGPTLSWDSDAVTYPHVFEHKGKFFMLYNGNGFGKTGFGMAVWQE</sequence>